<comment type="subcellular location">
    <subcellularLocation>
        <location evidence="7">Cytoplasm</location>
    </subcellularLocation>
</comment>
<comment type="caution">
    <text evidence="9">The sequence shown here is derived from an EMBL/GenBank/DDBJ whole genome shotgun (WGS) entry which is preliminary data.</text>
</comment>
<evidence type="ECO:0000256" key="5">
    <source>
        <dbReference type="ARBA" id="ARBA00023098"/>
    </source>
</evidence>
<evidence type="ECO:0000256" key="2">
    <source>
        <dbReference type="ARBA" id="ARBA00022516"/>
    </source>
</evidence>
<dbReference type="HAMAP" id="MF_01217">
    <property type="entry name" value="Acyl_carrier"/>
    <property type="match status" value="1"/>
</dbReference>
<dbReference type="PROSITE" id="PS50075">
    <property type="entry name" value="CARRIER"/>
    <property type="match status" value="1"/>
</dbReference>
<gene>
    <name evidence="7" type="primary">acpP</name>
    <name evidence="9" type="ORF">JOF56_007948</name>
</gene>
<evidence type="ECO:0000256" key="4">
    <source>
        <dbReference type="ARBA" id="ARBA00022832"/>
    </source>
</evidence>
<comment type="function">
    <text evidence="7">Carrier of the growing fatty acid chain in fatty acid biosynthesis.</text>
</comment>
<evidence type="ECO:0000313" key="10">
    <source>
        <dbReference type="Proteomes" id="UP001519332"/>
    </source>
</evidence>
<dbReference type="Proteomes" id="UP001519332">
    <property type="component" value="Unassembled WGS sequence"/>
</dbReference>
<reference evidence="9 10" key="1">
    <citation type="submission" date="2021-03" db="EMBL/GenBank/DDBJ databases">
        <title>Sequencing the genomes of 1000 actinobacteria strains.</title>
        <authorList>
            <person name="Klenk H.-P."/>
        </authorList>
    </citation>
    <scope>NUCLEOTIDE SEQUENCE [LARGE SCALE GENOMIC DNA]</scope>
    <source>
        <strain evidence="9 10">DSM 46670</strain>
    </source>
</reference>
<keyword evidence="6 7" id="KW-0275">Fatty acid biosynthesis</keyword>
<dbReference type="InterPro" id="IPR009081">
    <property type="entry name" value="PP-bd_ACP"/>
</dbReference>
<keyword evidence="7" id="KW-0963">Cytoplasm</keyword>
<dbReference type="EMBL" id="JAGINW010000001">
    <property type="protein sequence ID" value="MBP2327563.1"/>
    <property type="molecule type" value="Genomic_DNA"/>
</dbReference>
<dbReference type="InterPro" id="IPR036736">
    <property type="entry name" value="ACP-like_sf"/>
</dbReference>
<comment type="pathway">
    <text evidence="7">Lipid metabolism; fatty acid biosynthesis.</text>
</comment>
<evidence type="ECO:0000256" key="6">
    <source>
        <dbReference type="ARBA" id="ARBA00023160"/>
    </source>
</evidence>
<keyword evidence="2 7" id="KW-0444">Lipid biosynthesis</keyword>
<dbReference type="InterPro" id="IPR003231">
    <property type="entry name" value="ACP"/>
</dbReference>
<accession>A0ABS4TUC1</accession>
<dbReference type="Pfam" id="PF00550">
    <property type="entry name" value="PP-binding"/>
    <property type="match status" value="1"/>
</dbReference>
<protein>
    <recommendedName>
        <fullName evidence="7">Acyl carrier protein</fullName>
        <shortName evidence="7">ACP</shortName>
    </recommendedName>
</protein>
<evidence type="ECO:0000259" key="8">
    <source>
        <dbReference type="PROSITE" id="PS50075"/>
    </source>
</evidence>
<keyword evidence="1 7" id="KW-0596">Phosphopantetheine</keyword>
<organism evidence="9 10">
    <name type="scientific">Kibdelosporangium banguiense</name>
    <dbReference type="NCBI Taxonomy" id="1365924"/>
    <lineage>
        <taxon>Bacteria</taxon>
        <taxon>Bacillati</taxon>
        <taxon>Actinomycetota</taxon>
        <taxon>Actinomycetes</taxon>
        <taxon>Pseudonocardiales</taxon>
        <taxon>Pseudonocardiaceae</taxon>
        <taxon>Kibdelosporangium</taxon>
    </lineage>
</organism>
<comment type="PTM">
    <text evidence="7">4'-phosphopantetheine is transferred from CoA to a specific serine of apo-ACP by AcpS. This modification is essential for activity because fatty acids are bound in thioester linkage to the sulfhydryl of the prosthetic group.</text>
</comment>
<keyword evidence="3 7" id="KW-0597">Phosphoprotein</keyword>
<evidence type="ECO:0000256" key="3">
    <source>
        <dbReference type="ARBA" id="ARBA00022553"/>
    </source>
</evidence>
<comment type="similarity">
    <text evidence="7">Belongs to the acyl carrier protein (ACP) family.</text>
</comment>
<feature type="domain" description="Carrier" evidence="8">
    <location>
        <begin position="2"/>
        <end position="82"/>
    </location>
</feature>
<evidence type="ECO:0000313" key="9">
    <source>
        <dbReference type="EMBL" id="MBP2327563.1"/>
    </source>
</evidence>
<keyword evidence="4 7" id="KW-0276">Fatty acid metabolism</keyword>
<evidence type="ECO:0000256" key="7">
    <source>
        <dbReference type="HAMAP-Rule" id="MF_01217"/>
    </source>
</evidence>
<dbReference type="PANTHER" id="PTHR20863">
    <property type="entry name" value="ACYL CARRIER PROTEIN"/>
    <property type="match status" value="1"/>
</dbReference>
<dbReference type="Gene3D" id="1.10.1200.10">
    <property type="entry name" value="ACP-like"/>
    <property type="match status" value="1"/>
</dbReference>
<proteinExistence type="inferred from homology"/>
<dbReference type="SUPFAM" id="SSF47336">
    <property type="entry name" value="ACP-like"/>
    <property type="match status" value="1"/>
</dbReference>
<evidence type="ECO:0000256" key="1">
    <source>
        <dbReference type="ARBA" id="ARBA00022450"/>
    </source>
</evidence>
<dbReference type="PANTHER" id="PTHR20863:SF76">
    <property type="entry name" value="CARRIER DOMAIN-CONTAINING PROTEIN"/>
    <property type="match status" value="1"/>
</dbReference>
<name>A0ABS4TUC1_9PSEU</name>
<sequence>MSETTEILVGFARIIQDVTAGAVTQQDVTFEKSFADDLDLDSLAMVEVAVRAEETFGVRIPEDEVPNLKTVRDAVNYVSTNAA</sequence>
<dbReference type="NCBIfam" id="NF002147">
    <property type="entry name" value="PRK00982.1-1"/>
    <property type="match status" value="1"/>
</dbReference>
<keyword evidence="5 7" id="KW-0443">Lipid metabolism</keyword>
<keyword evidence="10" id="KW-1185">Reference proteome</keyword>
<feature type="modified residue" description="O-(pantetheine 4'-phosphoryl)serine" evidence="7">
    <location>
        <position position="42"/>
    </location>
</feature>
<dbReference type="RefSeq" id="WP_209644488.1">
    <property type="nucleotide sequence ID" value="NZ_JAGINW010000001.1"/>
</dbReference>